<dbReference type="VEuPathDB" id="GiardiaDB:SS50377_24344"/>
<reference evidence="1 2" key="1">
    <citation type="journal article" date="2014" name="PLoS Genet.">
        <title>The Genome of Spironucleus salmonicida Highlights a Fish Pathogen Adapted to Fluctuating Environments.</title>
        <authorList>
            <person name="Xu F."/>
            <person name="Jerlstrom-Hultqvist J."/>
            <person name="Einarsson E."/>
            <person name="Astvaldsson A."/>
            <person name="Svard S.G."/>
            <person name="Andersson J.O."/>
        </authorList>
    </citation>
    <scope>NUCLEOTIDE SEQUENCE</scope>
    <source>
        <strain evidence="2">ATCC 50377</strain>
    </source>
</reference>
<keyword evidence="3" id="KW-1185">Reference proteome</keyword>
<gene>
    <name evidence="1" type="ORF">SS50377_14098</name>
    <name evidence="2" type="ORF">SS50377_24344</name>
</gene>
<organism evidence="1">
    <name type="scientific">Spironucleus salmonicida</name>
    <dbReference type="NCBI Taxonomy" id="348837"/>
    <lineage>
        <taxon>Eukaryota</taxon>
        <taxon>Metamonada</taxon>
        <taxon>Diplomonadida</taxon>
        <taxon>Hexamitidae</taxon>
        <taxon>Hexamitinae</taxon>
        <taxon>Spironucleus</taxon>
    </lineage>
</organism>
<dbReference type="EMBL" id="AUWU02000004">
    <property type="protein sequence ID" value="KAH0574389.1"/>
    <property type="molecule type" value="Genomic_DNA"/>
</dbReference>
<evidence type="ECO:0000313" key="1">
    <source>
        <dbReference type="EMBL" id="EST46104.1"/>
    </source>
</evidence>
<dbReference type="Proteomes" id="UP000018208">
    <property type="component" value="Unassembled WGS sequence"/>
</dbReference>
<evidence type="ECO:0000313" key="3">
    <source>
        <dbReference type="Proteomes" id="UP000018208"/>
    </source>
</evidence>
<dbReference type="Gene3D" id="2.130.10.10">
    <property type="entry name" value="YVTN repeat-like/Quinoprotein amine dehydrogenase"/>
    <property type="match status" value="1"/>
</dbReference>
<name>V6LZ44_9EUKA</name>
<accession>V6LZ44</accession>
<dbReference type="EMBL" id="KI546085">
    <property type="protein sequence ID" value="EST46104.1"/>
    <property type="molecule type" value="Genomic_DNA"/>
</dbReference>
<protein>
    <recommendedName>
        <fullName evidence="4">Cleavage/polyadenylation specificity factor A subunit C-terminal domain-containing protein</fullName>
    </recommendedName>
</protein>
<proteinExistence type="predicted"/>
<reference evidence="2" key="2">
    <citation type="submission" date="2020-12" db="EMBL/GenBank/DDBJ databases">
        <title>New Spironucleus salmonicida genome in near-complete chromosomes.</title>
        <authorList>
            <person name="Xu F."/>
            <person name="Kurt Z."/>
            <person name="Jimenez-Gonzalez A."/>
            <person name="Astvaldsson A."/>
            <person name="Andersson J.O."/>
            <person name="Svard S.G."/>
        </authorList>
    </citation>
    <scope>NUCLEOTIDE SEQUENCE</scope>
    <source>
        <strain evidence="2">ATCC 50377</strain>
    </source>
</reference>
<sequence length="1607" mass="184969">MPIPVAMPLESVQPSGVTTSYSYDNFLVVAKSSLVEIYEYRGLGLVLICSARFSHPILQFYRLNKQILAITAKEVLQLDEFSLQVLKKYQIQAPGEEQFQSQTKPLTAFIQSQKILVIAAGNSYNYINVIYLDKQEDKHDIHQFRSGQLVSIASYGEYLSILARSLPADPNVVLNAFANQRTSSLQIFSAAGGRLREVQKTLQLPFDAYCVKSAPLGFIIIAPRQFIFKRIAGVSDLRFRFANLHEEIDPDIEYIQQVFEKNFEQPMDFDFSNLVKGKVINHLTFNMQLENDQIHTIQQKRLPLAPRQLVPGHPVLDLQEYFKFYGYNQEEISMKLNQVQNIIGDFPVIDFLLEAELRRYKDNNLHYIGIQSNVQNFIEIAPLYDVEIQFLDDNLAILVDNNGLMYSLHVFEEDVHMYPIIIADKDLSIRTDNRVHTISLMKSSDVSLNLFTLEESSQRKEFEIFLGSFTQDSYICRLQITKDIPSIDFYNDHRQRETTNPNDYRNLLLDELKKNCSIINRKNEGQTKEAMNTEIVEIGPSFFKKQVDENILKKLYPARYDLPPCNQFEGANLFQVAQEQKQQTLDNVDHCVLRYEFILPSLAGVVDSVMKPINRKSTIGSLVMLNNSGVIQTLQSKLDLKNVSFIPSIEPKIRRMHLVNYISYKEEEESIIIMSKRNGNFVYKIIKIDDQYSFEEIQQFKIKEVILNSIIIDEKQTLLITHQSLVNMDFVKTSLQTQQLSQNILIHGSFNKNGFACCSQQELILHNFKTLQYERISILSFLDLLSIETSEVQSDGDRFMSASTKIIDQSTLQCIFNINYEFLFTAFVTLSSSSVIIIGINEDLSIHIIYQFSQLKQNLPLPNFSNIQKQIAAHGFNTVVYPYFTKNQSGMNMYLVSATRGGCIYVYFYNRYSQKFSRIYGEDSPIIQPTLSQQNFVDYDYWGNNYVIEQKEIIIRDILPFQTVMQEDVEVAICTFPTPYKLSEACSIVIVPTLTASVSFYQLGAPLSGLKFNGISLTCNLPYPPRCCFQFGKKIVGIFDTNSIQNQQDTKIASACSLGVFDLDFGEYTSSLLDLKYQRAMHTNFLLYASGLSQQGSNCKRNLIAMPFQGDKLVYHSKSDTFIIVGSSNRREIRTPRSMTLDEVANIRIFETVDEQERYNAPQNEIIENCHSLIQRDPPPVNSYQLIHHQYMFLFSNNKLVDGTQLELQRLEHVNHVASDLLFSNYPQRFGRYWQGHNIYMDKYGRMDRRNKNDDSDKRLEVLENYKLKQELREMIILCSNYTLGSFQKCYGKIQILAVDIVSQETLQKDEEIKQISIQQIENDYQSRALRRNINTNFFVCNQSRIPCGMSCFQLNKIAFEELQNAVSAAVCAPSAKCVMVGESKHIKCYNLVDSQKLQLCAQWLGMGHVTHISRFQDFFLISDATLESRLWAFKDRGKRISEMSELSKNFAARLGNFFVNQYSDVMHTSFIIENALVLHTYKFNAEKRERRERLQSQQLIHIPETAVSILKIPTFVPLPADSKMHSGLANVVVTVEGSVLQVIPVPSDICVMAGVKERFIRPKMLLNPFDREGHFVSEVSFEWEQKLFQYEIQMIKAKVKSTAGAW</sequence>
<dbReference type="OrthoDB" id="10250439at2759"/>
<dbReference type="InterPro" id="IPR015943">
    <property type="entry name" value="WD40/YVTN_repeat-like_dom_sf"/>
</dbReference>
<evidence type="ECO:0000313" key="2">
    <source>
        <dbReference type="EMBL" id="KAH0574389.1"/>
    </source>
</evidence>
<evidence type="ECO:0008006" key="4">
    <source>
        <dbReference type="Google" id="ProtNLM"/>
    </source>
</evidence>